<dbReference type="RefSeq" id="WP_145416020.1">
    <property type="nucleotide sequence ID" value="NZ_CP036526.1"/>
</dbReference>
<evidence type="ECO:0000313" key="9">
    <source>
        <dbReference type="Proteomes" id="UP000319817"/>
    </source>
</evidence>
<dbReference type="InterPro" id="IPR017441">
    <property type="entry name" value="Protein_kinase_ATP_BS"/>
</dbReference>
<protein>
    <submittedName>
        <fullName evidence="8">Serine/threonine-protein kinase PrkC</fullName>
        <ecNumber evidence="8">2.7.11.1</ecNumber>
    </submittedName>
</protein>
<dbReference type="SUPFAM" id="SSF56436">
    <property type="entry name" value="C-type lectin-like"/>
    <property type="match status" value="1"/>
</dbReference>
<keyword evidence="4 5" id="KW-0067">ATP-binding</keyword>
<dbReference type="EC" id="2.7.11.1" evidence="8"/>
<dbReference type="GO" id="GO:0004674">
    <property type="term" value="F:protein serine/threonine kinase activity"/>
    <property type="evidence" value="ECO:0007669"/>
    <property type="project" value="UniProtKB-EC"/>
</dbReference>
<keyword evidence="1 8" id="KW-0808">Transferase</keyword>
<dbReference type="PROSITE" id="PS00107">
    <property type="entry name" value="PROTEIN_KINASE_ATP"/>
    <property type="match status" value="1"/>
</dbReference>
<evidence type="ECO:0000256" key="4">
    <source>
        <dbReference type="ARBA" id="ARBA00022840"/>
    </source>
</evidence>
<dbReference type="InterPro" id="IPR005532">
    <property type="entry name" value="SUMF_dom"/>
</dbReference>
<dbReference type="InterPro" id="IPR011009">
    <property type="entry name" value="Kinase-like_dom_sf"/>
</dbReference>
<dbReference type="PANTHER" id="PTHR43289">
    <property type="entry name" value="MITOGEN-ACTIVATED PROTEIN KINASE KINASE KINASE 20-RELATED"/>
    <property type="match status" value="1"/>
</dbReference>
<dbReference type="PROSITE" id="PS00108">
    <property type="entry name" value="PROTEIN_KINASE_ST"/>
    <property type="match status" value="1"/>
</dbReference>
<dbReference type="PANTHER" id="PTHR43289:SF6">
    <property type="entry name" value="SERINE_THREONINE-PROTEIN KINASE NEKL-3"/>
    <property type="match status" value="1"/>
</dbReference>
<feature type="compositionally biased region" description="Basic and acidic residues" evidence="6">
    <location>
        <begin position="73"/>
        <end position="83"/>
    </location>
</feature>
<evidence type="ECO:0000313" key="8">
    <source>
        <dbReference type="EMBL" id="QDT08484.1"/>
    </source>
</evidence>
<proteinExistence type="predicted"/>
<dbReference type="Proteomes" id="UP000319817">
    <property type="component" value="Chromosome"/>
</dbReference>
<sequence length="1396" mass="156223">MTDDSKSRDLGTRSFESESDFVSELPTFASSGASSNASRVSSRPESEATAEFTQLPPTRVEEINADGTPGNLTKRDDSEDGLRAPKYQPGELIADRYEIRDRLGQGGFGAVYSAFDRSLNRIVAIKQSTGLRSFVAGRVRDEARAVASLNHPNIVQIHDLIHVNPAELLIVMERLEGVSLSQRIRQSRLQITDAVKIGVEITNALIHAHEKQLVHSDLKPGNLFVCKSGVVKLLDFGLAIAYFPDQSAARIGGTPGYMSPEQIRGESHLIDGRSDIWAFGIVLYEMLTGTRPFSGSNAVLINRRTLIHSVPPPRQLNSNVDDELQRIVLKCLQPLIGNRYASASDLRVDLVHWLEASGHSDGSSNQAPLAADVSHQWGSAESAALGKRGLQPFTELDASNYLSLIPGTRDRNGVPDSIRFWKRWVESNDPQTDFPVGVLYGPSGAGKTSYVRAGLFSQLQSDTCRIYIECRPGDLGRRLTRIIESRMQGDSTGSSLRDLLHRIRSGDPASYGYQRWLIVLDQFESWAHNATIDERVDFAEAIRQCDGIQIRVLVVTRDDYWMAVKELFHWLEIPMQEGRNVASVELLDRQHAHRILESTGRESGILPPESEPLTSQQEKFITQAVNELSVDGSVICVHLVIFAQMVRLQDWTPKALRDSGGVSGACSLYLQELFELSSRQSPEYRRLAPAVTRILSLLVPPVGKTVSEVVVHRNDLVVAFEQSGLSHLLADCLRILCEDLRIVATVSDDSTKFELTPQSDDVESSEARPERFQSGDCASHYRLAHDFLVEPVNAFLGRMQSRTWRGRTRTRLSELSDVYSRRQSKNHLPGFIEYLGLLPGSVLQRRSKVESKFLRDATRHHAGRISIALLSFFAFLFMSVVAWSQWRGAQESNRRELTANIDMLFNGPPQDMPERIDALSRFGEPATAAVLAWNDSVDPRVKLRSEVYLQTIQPSGFSQLANLLDLAPSEFFAPMLKAASNVSDSIVVLESLVADADARQPTVETINKEFSDPTSIRADRAVLLLAYLGQRDPLVERMKGSQDGFRDVAFLKQGTQWRGTPELWAELTKPSYDKQVRYHASVLLGSYPVTELTRANIDLDVAELINDSQAIVHSAGRYLANHLGQDVADIALAPPEDPQWSIGPDNLPMIRGEARLLEYEQWTAPVSKVDPRVIEVVADRPYWMSAIPVSRRLYSQYIASGDASEEVQKEHLETLAKHTLPEYLLNDEHEPMMVTRLSQAYDFCNWLSRREGLQPCYQPRVVEPVQRSRETHTFQPIPWVFDDQANGYRTPTLSEFQLAARGDYLKGPFSELAVEVAKQSGVFDPDLKYAHRLHSFIPTRTGHFVNDQYCGACVCDSEFYVSSIVHPFWERSGYMMDNGKPKLGIYLARNADDEAK</sequence>
<dbReference type="CDD" id="cd14014">
    <property type="entry name" value="STKc_PknB_like"/>
    <property type="match status" value="1"/>
</dbReference>
<dbReference type="PROSITE" id="PS50011">
    <property type="entry name" value="PROTEIN_KINASE_DOM"/>
    <property type="match status" value="1"/>
</dbReference>
<dbReference type="Pfam" id="PF00069">
    <property type="entry name" value="Pkinase"/>
    <property type="match status" value="1"/>
</dbReference>
<dbReference type="Pfam" id="PF20703">
    <property type="entry name" value="nSTAND1"/>
    <property type="match status" value="1"/>
</dbReference>
<gene>
    <name evidence="8" type="primary">prkC_2</name>
    <name evidence="8" type="ORF">K239x_04230</name>
</gene>
<dbReference type="EMBL" id="CP036526">
    <property type="protein sequence ID" value="QDT08484.1"/>
    <property type="molecule type" value="Genomic_DNA"/>
</dbReference>
<feature type="binding site" evidence="5">
    <location>
        <position position="126"/>
    </location>
    <ligand>
        <name>ATP</name>
        <dbReference type="ChEBI" id="CHEBI:30616"/>
    </ligand>
</feature>
<dbReference type="Gene3D" id="3.90.1580.10">
    <property type="entry name" value="paralog of FGE (formylglycine-generating enzyme)"/>
    <property type="match status" value="1"/>
</dbReference>
<dbReference type="InterPro" id="IPR027417">
    <property type="entry name" value="P-loop_NTPase"/>
</dbReference>
<feature type="region of interest" description="Disordered" evidence="6">
    <location>
        <begin position="1"/>
        <end position="85"/>
    </location>
</feature>
<dbReference type="Gene3D" id="3.40.50.300">
    <property type="entry name" value="P-loop containing nucleotide triphosphate hydrolases"/>
    <property type="match status" value="1"/>
</dbReference>
<dbReference type="InterPro" id="IPR042095">
    <property type="entry name" value="SUMF_sf"/>
</dbReference>
<evidence type="ECO:0000256" key="5">
    <source>
        <dbReference type="PROSITE-ProRule" id="PRU10141"/>
    </source>
</evidence>
<name>A0A517NMZ8_9BACT</name>
<feature type="domain" description="Protein kinase" evidence="7">
    <location>
        <begin position="97"/>
        <end position="354"/>
    </location>
</feature>
<dbReference type="GO" id="GO:0005524">
    <property type="term" value="F:ATP binding"/>
    <property type="evidence" value="ECO:0007669"/>
    <property type="project" value="UniProtKB-UniRule"/>
</dbReference>
<feature type="compositionally biased region" description="Low complexity" evidence="6">
    <location>
        <begin position="29"/>
        <end position="41"/>
    </location>
</feature>
<dbReference type="InterPro" id="IPR016187">
    <property type="entry name" value="CTDL_fold"/>
</dbReference>
<evidence type="ECO:0000256" key="6">
    <source>
        <dbReference type="SAM" id="MobiDB-lite"/>
    </source>
</evidence>
<dbReference type="Gene3D" id="3.30.200.20">
    <property type="entry name" value="Phosphorylase Kinase, domain 1"/>
    <property type="match status" value="1"/>
</dbReference>
<evidence type="ECO:0000256" key="3">
    <source>
        <dbReference type="ARBA" id="ARBA00022777"/>
    </source>
</evidence>
<dbReference type="SMART" id="SM00220">
    <property type="entry name" value="S_TKc"/>
    <property type="match status" value="1"/>
</dbReference>
<dbReference type="SUPFAM" id="SSF56112">
    <property type="entry name" value="Protein kinase-like (PK-like)"/>
    <property type="match status" value="1"/>
</dbReference>
<evidence type="ECO:0000256" key="2">
    <source>
        <dbReference type="ARBA" id="ARBA00022741"/>
    </source>
</evidence>
<organism evidence="8 9">
    <name type="scientific">Stieleria marina</name>
    <dbReference type="NCBI Taxonomy" id="1930275"/>
    <lineage>
        <taxon>Bacteria</taxon>
        <taxon>Pseudomonadati</taxon>
        <taxon>Planctomycetota</taxon>
        <taxon>Planctomycetia</taxon>
        <taxon>Pirellulales</taxon>
        <taxon>Pirellulaceae</taxon>
        <taxon>Stieleria</taxon>
    </lineage>
</organism>
<keyword evidence="3 8" id="KW-0418">Kinase</keyword>
<dbReference type="InterPro" id="IPR000719">
    <property type="entry name" value="Prot_kinase_dom"/>
</dbReference>
<accession>A0A517NMZ8</accession>
<dbReference type="InterPro" id="IPR008271">
    <property type="entry name" value="Ser/Thr_kinase_AS"/>
</dbReference>
<feature type="compositionally biased region" description="Basic and acidic residues" evidence="6">
    <location>
        <begin position="1"/>
        <end position="11"/>
    </location>
</feature>
<dbReference type="OrthoDB" id="9801841at2"/>
<dbReference type="Gene3D" id="1.10.510.10">
    <property type="entry name" value="Transferase(Phosphotransferase) domain 1"/>
    <property type="match status" value="1"/>
</dbReference>
<keyword evidence="2 5" id="KW-0547">Nucleotide-binding</keyword>
<dbReference type="InterPro" id="IPR049052">
    <property type="entry name" value="nSTAND1"/>
</dbReference>
<evidence type="ECO:0000259" key="7">
    <source>
        <dbReference type="PROSITE" id="PS50011"/>
    </source>
</evidence>
<dbReference type="SUPFAM" id="SSF52540">
    <property type="entry name" value="P-loop containing nucleoside triphosphate hydrolases"/>
    <property type="match status" value="1"/>
</dbReference>
<dbReference type="Pfam" id="PF03781">
    <property type="entry name" value="FGE-sulfatase"/>
    <property type="match status" value="1"/>
</dbReference>
<reference evidence="8 9" key="1">
    <citation type="submission" date="2019-02" db="EMBL/GenBank/DDBJ databases">
        <title>Deep-cultivation of Planctomycetes and their phenomic and genomic characterization uncovers novel biology.</title>
        <authorList>
            <person name="Wiegand S."/>
            <person name="Jogler M."/>
            <person name="Boedeker C."/>
            <person name="Pinto D."/>
            <person name="Vollmers J."/>
            <person name="Rivas-Marin E."/>
            <person name="Kohn T."/>
            <person name="Peeters S.H."/>
            <person name="Heuer A."/>
            <person name="Rast P."/>
            <person name="Oberbeckmann S."/>
            <person name="Bunk B."/>
            <person name="Jeske O."/>
            <person name="Meyerdierks A."/>
            <person name="Storesund J.E."/>
            <person name="Kallscheuer N."/>
            <person name="Luecker S."/>
            <person name="Lage O.M."/>
            <person name="Pohl T."/>
            <person name="Merkel B.J."/>
            <person name="Hornburger P."/>
            <person name="Mueller R.-W."/>
            <person name="Bruemmer F."/>
            <person name="Labrenz M."/>
            <person name="Spormann A.M."/>
            <person name="Op den Camp H."/>
            <person name="Overmann J."/>
            <person name="Amann R."/>
            <person name="Jetten M.S.M."/>
            <person name="Mascher T."/>
            <person name="Medema M.H."/>
            <person name="Devos D.P."/>
            <person name="Kaster A.-K."/>
            <person name="Ovreas L."/>
            <person name="Rohde M."/>
            <person name="Galperin M.Y."/>
            <person name="Jogler C."/>
        </authorList>
    </citation>
    <scope>NUCLEOTIDE SEQUENCE [LARGE SCALE GENOMIC DNA]</scope>
    <source>
        <strain evidence="8 9">K23_9</strain>
    </source>
</reference>
<evidence type="ECO:0000256" key="1">
    <source>
        <dbReference type="ARBA" id="ARBA00022679"/>
    </source>
</evidence>
<keyword evidence="9" id="KW-1185">Reference proteome</keyword>